<protein>
    <submittedName>
        <fullName evidence="2">Uncharacterized protein</fullName>
    </submittedName>
</protein>
<dbReference type="EMBL" id="JAEAOA010002176">
    <property type="protein sequence ID" value="KAK3599688.1"/>
    <property type="molecule type" value="Genomic_DNA"/>
</dbReference>
<reference evidence="2" key="3">
    <citation type="submission" date="2023-05" db="EMBL/GenBank/DDBJ databases">
        <authorList>
            <person name="Smith C.H."/>
        </authorList>
    </citation>
    <scope>NUCLEOTIDE SEQUENCE</scope>
    <source>
        <strain evidence="2">CHS0354</strain>
        <tissue evidence="2">Mantle</tissue>
    </source>
</reference>
<comment type="caution">
    <text evidence="2">The sequence shown here is derived from an EMBL/GenBank/DDBJ whole genome shotgun (WGS) entry which is preliminary data.</text>
</comment>
<gene>
    <name evidence="2" type="ORF">CHS0354_037159</name>
</gene>
<evidence type="ECO:0000313" key="3">
    <source>
        <dbReference type="Proteomes" id="UP001195483"/>
    </source>
</evidence>
<feature type="region of interest" description="Disordered" evidence="1">
    <location>
        <begin position="34"/>
        <end position="72"/>
    </location>
</feature>
<keyword evidence="3" id="KW-1185">Reference proteome</keyword>
<reference evidence="2" key="1">
    <citation type="journal article" date="2021" name="Genome Biol. Evol.">
        <title>A High-Quality Reference Genome for a Parasitic Bivalve with Doubly Uniparental Inheritance (Bivalvia: Unionida).</title>
        <authorList>
            <person name="Smith C.H."/>
        </authorList>
    </citation>
    <scope>NUCLEOTIDE SEQUENCE</scope>
    <source>
        <strain evidence="2">CHS0354</strain>
    </source>
</reference>
<feature type="compositionally biased region" description="Basic and acidic residues" evidence="1">
    <location>
        <begin position="62"/>
        <end position="72"/>
    </location>
</feature>
<organism evidence="2 3">
    <name type="scientific">Potamilus streckersoni</name>
    <dbReference type="NCBI Taxonomy" id="2493646"/>
    <lineage>
        <taxon>Eukaryota</taxon>
        <taxon>Metazoa</taxon>
        <taxon>Spiralia</taxon>
        <taxon>Lophotrochozoa</taxon>
        <taxon>Mollusca</taxon>
        <taxon>Bivalvia</taxon>
        <taxon>Autobranchia</taxon>
        <taxon>Heteroconchia</taxon>
        <taxon>Palaeoheterodonta</taxon>
        <taxon>Unionida</taxon>
        <taxon>Unionoidea</taxon>
        <taxon>Unionidae</taxon>
        <taxon>Ambleminae</taxon>
        <taxon>Lampsilini</taxon>
        <taxon>Potamilus</taxon>
    </lineage>
</organism>
<sequence>MTKEKKRMQMQLDKEERDKCGYRKKDLNVIRDRGERQMQLQKESKEIQLKEKENTNANAIGERGKRQTNAKE</sequence>
<accession>A0AAE0SXF5</accession>
<evidence type="ECO:0000256" key="1">
    <source>
        <dbReference type="SAM" id="MobiDB-lite"/>
    </source>
</evidence>
<proteinExistence type="predicted"/>
<evidence type="ECO:0000313" key="2">
    <source>
        <dbReference type="EMBL" id="KAK3599688.1"/>
    </source>
</evidence>
<reference evidence="2" key="2">
    <citation type="journal article" date="2021" name="Genome Biol. Evol.">
        <title>Developing a high-quality reference genome for a parasitic bivalve with doubly uniparental inheritance (Bivalvia: Unionida).</title>
        <authorList>
            <person name="Smith C.H."/>
        </authorList>
    </citation>
    <scope>NUCLEOTIDE SEQUENCE</scope>
    <source>
        <strain evidence="2">CHS0354</strain>
        <tissue evidence="2">Mantle</tissue>
    </source>
</reference>
<name>A0AAE0SXF5_9BIVA</name>
<dbReference type="Proteomes" id="UP001195483">
    <property type="component" value="Unassembled WGS sequence"/>
</dbReference>
<feature type="compositionally biased region" description="Basic and acidic residues" evidence="1">
    <location>
        <begin position="34"/>
        <end position="54"/>
    </location>
</feature>
<dbReference type="AlphaFoldDB" id="A0AAE0SXF5"/>